<evidence type="ECO:0000256" key="1">
    <source>
        <dbReference type="SAM" id="Phobius"/>
    </source>
</evidence>
<dbReference type="OrthoDB" id="2467576at2"/>
<keyword evidence="1" id="KW-1133">Transmembrane helix</keyword>
<evidence type="ECO:0008006" key="4">
    <source>
        <dbReference type="Google" id="ProtNLM"/>
    </source>
</evidence>
<reference evidence="2 3" key="1">
    <citation type="submission" date="2016-09" db="EMBL/GenBank/DDBJ databases">
        <title>Bacillus aquimaris SAMM genome sequence reveals colonization and biosurfactant production capacities.</title>
        <authorList>
            <person name="Waghmode S.R."/>
            <person name="Suryavanshi M.V."/>
        </authorList>
    </citation>
    <scope>NUCLEOTIDE SEQUENCE [LARGE SCALE GENOMIC DNA]</scope>
    <source>
        <strain evidence="2 3">SAMM</strain>
    </source>
</reference>
<accession>A0A1J6W4X4</accession>
<dbReference type="EMBL" id="MINN01000073">
    <property type="protein sequence ID" value="OIU72677.1"/>
    <property type="molecule type" value="Genomic_DNA"/>
</dbReference>
<feature type="transmembrane region" description="Helical" evidence="1">
    <location>
        <begin position="20"/>
        <end position="45"/>
    </location>
</feature>
<proteinExistence type="predicted"/>
<dbReference type="Proteomes" id="UP000182062">
    <property type="component" value="Unassembled WGS sequence"/>
</dbReference>
<evidence type="ECO:0000313" key="3">
    <source>
        <dbReference type="Proteomes" id="UP000182062"/>
    </source>
</evidence>
<evidence type="ECO:0000313" key="2">
    <source>
        <dbReference type="EMBL" id="OIU72677.1"/>
    </source>
</evidence>
<dbReference type="AlphaFoldDB" id="A0A1J6W4X4"/>
<keyword evidence="1" id="KW-0812">Transmembrane</keyword>
<organism evidence="2 3">
    <name type="scientific">Rossellomorea aquimaris</name>
    <dbReference type="NCBI Taxonomy" id="189382"/>
    <lineage>
        <taxon>Bacteria</taxon>
        <taxon>Bacillati</taxon>
        <taxon>Bacillota</taxon>
        <taxon>Bacilli</taxon>
        <taxon>Bacillales</taxon>
        <taxon>Bacillaceae</taxon>
        <taxon>Rossellomorea</taxon>
    </lineage>
</organism>
<sequence length="133" mass="14694">MKKLISKRIKNENGALTFEFLGILPFFFMFFILLWQVVASGYAVYTVKTAVNEGAKTYSATKDSIEAENTVKNALGSSSVISYKGVTISPMDANGKFEMNVSVDHPLVFIPKQWKDKTALSFDQSAVGQVLVK</sequence>
<keyword evidence="3" id="KW-1185">Reference proteome</keyword>
<comment type="caution">
    <text evidence="2">The sequence shown here is derived from an EMBL/GenBank/DDBJ whole genome shotgun (WGS) entry which is preliminary data.</text>
</comment>
<protein>
    <recommendedName>
        <fullName evidence="4">TadE-like protein</fullName>
    </recommendedName>
</protein>
<keyword evidence="1" id="KW-0472">Membrane</keyword>
<gene>
    <name evidence="2" type="ORF">BHE18_21295</name>
</gene>
<dbReference type="RefSeq" id="WP_071617296.1">
    <property type="nucleotide sequence ID" value="NZ_MINN01000073.1"/>
</dbReference>
<name>A0A1J6W4X4_9BACI</name>